<organism evidence="2 3">
    <name type="scientific">Paraburkholderia phenoliruptrix</name>
    <dbReference type="NCBI Taxonomy" id="252970"/>
    <lineage>
        <taxon>Bacteria</taxon>
        <taxon>Pseudomonadati</taxon>
        <taxon>Pseudomonadota</taxon>
        <taxon>Betaproteobacteria</taxon>
        <taxon>Burkholderiales</taxon>
        <taxon>Burkholderiaceae</taxon>
        <taxon>Paraburkholderia</taxon>
    </lineage>
</organism>
<dbReference type="RefSeq" id="WP_035484493.1">
    <property type="nucleotide sequence ID" value="NZ_CADFGL010000088.1"/>
</dbReference>
<proteinExistence type="predicted"/>
<evidence type="ECO:0000313" key="3">
    <source>
        <dbReference type="Proteomes" id="UP000494249"/>
    </source>
</evidence>
<feature type="domain" description="DUF6431" evidence="1">
    <location>
        <begin position="30"/>
        <end position="89"/>
    </location>
</feature>
<name>A0A6J5CRB1_9BURK</name>
<dbReference type="InterPro" id="IPR045536">
    <property type="entry name" value="DUF6431"/>
</dbReference>
<reference evidence="2 3" key="1">
    <citation type="submission" date="2020-04" db="EMBL/GenBank/DDBJ databases">
        <authorList>
            <person name="De Canck E."/>
        </authorList>
    </citation>
    <scope>NUCLEOTIDE SEQUENCE [LARGE SCALE GENOMIC DNA]</scope>
    <source>
        <strain evidence="2 3">LMG 22037</strain>
    </source>
</reference>
<dbReference type="AlphaFoldDB" id="A0A6J5CRB1"/>
<evidence type="ECO:0000259" key="1">
    <source>
        <dbReference type="Pfam" id="PF20020"/>
    </source>
</evidence>
<sequence>MHRIVFASLTLEQHLRAVVSTPQTYRPERCPHCGFGGLWGHGFYDRKADRSSQAELNPVPVPRFRCVACSRTCSRLPLCICPRRWYGWALQQLGLSLLLFGVSLRRTAAVTGLARHTVRRWWCWLQANSADFAFRLRSRFAALGRTTDTPAFWRACFADMPLCRAMAWLDHDGLTVP</sequence>
<evidence type="ECO:0000313" key="2">
    <source>
        <dbReference type="EMBL" id="CAB3742907.1"/>
    </source>
</evidence>
<accession>A0A6J5CRB1</accession>
<dbReference type="Pfam" id="PF20020">
    <property type="entry name" value="DUF6431"/>
    <property type="match status" value="1"/>
</dbReference>
<dbReference type="EMBL" id="CADIKB010000094">
    <property type="protein sequence ID" value="CAB3742907.1"/>
    <property type="molecule type" value="Genomic_DNA"/>
</dbReference>
<dbReference type="Proteomes" id="UP000494249">
    <property type="component" value="Unassembled WGS sequence"/>
</dbReference>
<protein>
    <recommendedName>
        <fullName evidence="1">DUF6431 domain-containing protein</fullName>
    </recommendedName>
</protein>
<gene>
    <name evidence="2" type="ORF">LMG22037_06646</name>
</gene>